<evidence type="ECO:0000313" key="5">
    <source>
        <dbReference type="EMBL" id="TRY67057.1"/>
    </source>
</evidence>
<name>A0A553NNU5_TIGCA</name>
<protein>
    <recommendedName>
        <fullName evidence="2">Ubiquitin carboxyl-terminal hydrolase MINDY</fullName>
        <ecNumber evidence="2">3.4.19.12</ecNumber>
    </recommendedName>
</protein>
<evidence type="ECO:0000259" key="4">
    <source>
        <dbReference type="SMART" id="SM01174"/>
    </source>
</evidence>
<sequence>MKRSLIDCRAQLLKPGEKIQQEMLVGGLVELLSKIADGKETVLCLPGPDNCFQPTAHFGIDGITEKLMQENGIGLISVLYSVILTRNFNRLAYDLQDQATNSLIDPIGDCTTGLLNLIITGRANPYLHNGIMVVEDEDNEESEEFSGEERRGMETRNDIGFLIWDQDEETTNRFHLGSRLKTPTLPIWITRCNGQFGVLFNPNRELMRSYHAENRFQLYYYSDAEMKKGEYKETLLTIDTRNVGNQVVVDPSETEFEEAPPPPLEKAIQTK</sequence>
<dbReference type="Pfam" id="PF13898">
    <property type="entry name" value="MINDY-3_4_CD"/>
    <property type="match status" value="1"/>
</dbReference>
<comment type="caution">
    <text evidence="5">The sequence shown here is derived from an EMBL/GenBank/DDBJ whole genome shotgun (WGS) entry which is preliminary data.</text>
</comment>
<dbReference type="InterPro" id="IPR039785">
    <property type="entry name" value="MINY3/4"/>
</dbReference>
<dbReference type="GO" id="GO:0071108">
    <property type="term" value="P:protein K48-linked deubiquitination"/>
    <property type="evidence" value="ECO:0007669"/>
    <property type="project" value="InterPro"/>
</dbReference>
<reference evidence="5 6" key="1">
    <citation type="journal article" date="2018" name="Nat. Ecol. Evol.">
        <title>Genomic signatures of mitonuclear coevolution across populations of Tigriopus californicus.</title>
        <authorList>
            <person name="Barreto F.S."/>
            <person name="Watson E.T."/>
            <person name="Lima T.G."/>
            <person name="Willett C.S."/>
            <person name="Edmands S."/>
            <person name="Li W."/>
            <person name="Burton R.S."/>
        </authorList>
    </citation>
    <scope>NUCLEOTIDE SEQUENCE [LARGE SCALE GENOMIC DNA]</scope>
    <source>
        <strain evidence="5 6">San Diego</strain>
    </source>
</reference>
<comment type="catalytic activity">
    <reaction evidence="2">
        <text>Thiol-dependent hydrolysis of ester, thioester, amide, peptide and isopeptide bonds formed by the C-terminal Gly of ubiquitin (a 76-residue protein attached to proteins as an intracellular targeting signal).</text>
        <dbReference type="EC" id="3.4.19.12"/>
    </reaction>
</comment>
<dbReference type="EMBL" id="VCGU01000011">
    <property type="protein sequence ID" value="TRY67057.1"/>
    <property type="molecule type" value="Genomic_DNA"/>
</dbReference>
<dbReference type="GO" id="GO:0006508">
    <property type="term" value="P:proteolysis"/>
    <property type="evidence" value="ECO:0007669"/>
    <property type="project" value="UniProtKB-KW"/>
</dbReference>
<dbReference type="OMA" id="CKTSHRE"/>
<evidence type="ECO:0000256" key="2">
    <source>
        <dbReference type="RuleBase" id="RU367088"/>
    </source>
</evidence>
<evidence type="ECO:0000256" key="3">
    <source>
        <dbReference type="SAM" id="MobiDB-lite"/>
    </source>
</evidence>
<comment type="similarity">
    <text evidence="1 2">Belongs to the MINDY deubiquitinase family. FAM188 subfamily.</text>
</comment>
<dbReference type="GO" id="GO:1990380">
    <property type="term" value="F:K48-linked deubiquitinase activity"/>
    <property type="evidence" value="ECO:0007669"/>
    <property type="project" value="UniProtKB-UniRule"/>
</dbReference>
<dbReference type="AlphaFoldDB" id="A0A553NNU5"/>
<keyword evidence="2" id="KW-0645">Protease</keyword>
<keyword evidence="2" id="KW-0788">Thiol protease</keyword>
<dbReference type="Proteomes" id="UP000318571">
    <property type="component" value="Chromosome 4"/>
</dbReference>
<comment type="function">
    <text evidence="2">Hydrolase that can remove 'Lys-48'-linked conjugated ubiquitin from proteins.</text>
</comment>
<feature type="domain" description="Deubiquitinating enzyme MINDY-3/4 conserved" evidence="4">
    <location>
        <begin position="1"/>
        <end position="270"/>
    </location>
</feature>
<dbReference type="PANTHER" id="PTHR12473">
    <property type="entry name" value="UBIQUITIN CARBOXYL-TERMINAL HYDROLASE MINDY-4-RELATED"/>
    <property type="match status" value="1"/>
</dbReference>
<evidence type="ECO:0000256" key="1">
    <source>
        <dbReference type="ARBA" id="ARBA00011074"/>
    </source>
</evidence>
<dbReference type="InterPro" id="IPR025257">
    <property type="entry name" value="MINDY-3/4_CD"/>
</dbReference>
<evidence type="ECO:0000313" key="6">
    <source>
        <dbReference type="Proteomes" id="UP000318571"/>
    </source>
</evidence>
<proteinExistence type="inferred from homology"/>
<gene>
    <name evidence="5" type="ORF">TCAL_02734</name>
</gene>
<keyword evidence="2" id="KW-0378">Hydrolase</keyword>
<dbReference type="EC" id="3.4.19.12" evidence="2"/>
<keyword evidence="6" id="KW-1185">Reference proteome</keyword>
<keyword evidence="2" id="KW-0833">Ubl conjugation pathway</keyword>
<dbReference type="PANTHER" id="PTHR12473:SF8">
    <property type="entry name" value="UBIQUITIN CARBOXYL-TERMINAL HYDROLASE MINDY-4-RELATED"/>
    <property type="match status" value="1"/>
</dbReference>
<feature type="region of interest" description="Disordered" evidence="3">
    <location>
        <begin position="251"/>
        <end position="271"/>
    </location>
</feature>
<organism evidence="5 6">
    <name type="scientific">Tigriopus californicus</name>
    <name type="common">Marine copepod</name>
    <dbReference type="NCBI Taxonomy" id="6832"/>
    <lineage>
        <taxon>Eukaryota</taxon>
        <taxon>Metazoa</taxon>
        <taxon>Ecdysozoa</taxon>
        <taxon>Arthropoda</taxon>
        <taxon>Crustacea</taxon>
        <taxon>Multicrustacea</taxon>
        <taxon>Hexanauplia</taxon>
        <taxon>Copepoda</taxon>
        <taxon>Harpacticoida</taxon>
        <taxon>Harpacticidae</taxon>
        <taxon>Tigriopus</taxon>
    </lineage>
</organism>
<dbReference type="SMART" id="SM01174">
    <property type="entry name" value="DUF4205"/>
    <property type="match status" value="1"/>
</dbReference>
<dbReference type="GO" id="GO:0004843">
    <property type="term" value="F:cysteine-type deubiquitinase activity"/>
    <property type="evidence" value="ECO:0007669"/>
    <property type="project" value="UniProtKB-UniRule"/>
</dbReference>
<accession>A0A553NNU5</accession>